<dbReference type="SUPFAM" id="SSF48403">
    <property type="entry name" value="Ankyrin repeat"/>
    <property type="match status" value="1"/>
</dbReference>
<dbReference type="InterPro" id="IPR002110">
    <property type="entry name" value="Ankyrin_rpt"/>
</dbReference>
<evidence type="ECO:0000256" key="1">
    <source>
        <dbReference type="PROSITE-ProRule" id="PRU00023"/>
    </source>
</evidence>
<proteinExistence type="predicted"/>
<dbReference type="PROSITE" id="PS50297">
    <property type="entry name" value="ANK_REP_REGION"/>
    <property type="match status" value="1"/>
</dbReference>
<accession>A0ABY5GUR1</accession>
<dbReference type="Proteomes" id="UP001059950">
    <property type="component" value="Chromosome"/>
</dbReference>
<protein>
    <recommendedName>
        <fullName evidence="4">Ankyrin repeat-containing protein</fullName>
    </recommendedName>
</protein>
<dbReference type="PROSITE" id="PS50088">
    <property type="entry name" value="ANK_REPEAT"/>
    <property type="match status" value="1"/>
</dbReference>
<evidence type="ECO:0008006" key="4">
    <source>
        <dbReference type="Google" id="ProtNLM"/>
    </source>
</evidence>
<dbReference type="Pfam" id="PF00023">
    <property type="entry name" value="Ank"/>
    <property type="match status" value="1"/>
</dbReference>
<dbReference type="InterPro" id="IPR036770">
    <property type="entry name" value="Ankyrin_rpt-contain_sf"/>
</dbReference>
<gene>
    <name evidence="2" type="ORF">KDX31_00990</name>
</gene>
<evidence type="ECO:0000313" key="2">
    <source>
        <dbReference type="EMBL" id="UTW03655.1"/>
    </source>
</evidence>
<feature type="repeat" description="ANK" evidence="1">
    <location>
        <begin position="149"/>
        <end position="176"/>
    </location>
</feature>
<name>A0ABY5GUR1_9GAMM</name>
<keyword evidence="3" id="KW-1185">Reference proteome</keyword>
<evidence type="ECO:0000313" key="3">
    <source>
        <dbReference type="Proteomes" id="UP001059950"/>
    </source>
</evidence>
<sequence length="208" mass="23331">MSFFTRRNLNKLQQAVIEADLMLLKKQFNKLDQTLLAEHLFTYHERSCNLPELAIQAGQPSALAHLLDAGCSIAAHQPEPLLYQALQHPQQSLKLMTVLLQANAPFAYPDHDPQHALLACFRFCPASQLMLHLSRLNEYGADLNQADTEGKTALLLALQSEHKPLVQMLISSGAELPDGLQEGWCSEEISGYARRLTDDIKIRQMMQS</sequence>
<reference evidence="2" key="1">
    <citation type="submission" date="2021-04" db="EMBL/GenBank/DDBJ databases">
        <title>Oceanospirillales bacteria with DddD are important DMSP degraders in coastal seawater.</title>
        <authorList>
            <person name="Liu J."/>
        </authorList>
    </citation>
    <scope>NUCLEOTIDE SEQUENCE</scope>
    <source>
        <strain evidence="2">GY6</strain>
    </source>
</reference>
<dbReference type="Gene3D" id="1.25.40.20">
    <property type="entry name" value="Ankyrin repeat-containing domain"/>
    <property type="match status" value="1"/>
</dbReference>
<organism evidence="2 3">
    <name type="scientific">Amphritea atlantica</name>
    <dbReference type="NCBI Taxonomy" id="355243"/>
    <lineage>
        <taxon>Bacteria</taxon>
        <taxon>Pseudomonadati</taxon>
        <taxon>Pseudomonadota</taxon>
        <taxon>Gammaproteobacteria</taxon>
        <taxon>Oceanospirillales</taxon>
        <taxon>Oceanospirillaceae</taxon>
        <taxon>Amphritea</taxon>
    </lineage>
</organism>
<dbReference type="EMBL" id="CP073344">
    <property type="protein sequence ID" value="UTW03655.1"/>
    <property type="molecule type" value="Genomic_DNA"/>
</dbReference>
<keyword evidence="1" id="KW-0040">ANK repeat</keyword>